<dbReference type="AlphaFoldDB" id="A0A8S3KCJ4"/>
<evidence type="ECO:0000313" key="1">
    <source>
        <dbReference type="EMBL" id="CAF5228539.1"/>
    </source>
</evidence>
<reference evidence="1" key="1">
    <citation type="submission" date="2021-02" db="EMBL/GenBank/DDBJ databases">
        <authorList>
            <person name="Nowell W R."/>
        </authorList>
    </citation>
    <scope>NUCLEOTIDE SEQUENCE</scope>
</reference>
<accession>A0A8S3KCJ4</accession>
<dbReference type="EMBL" id="CAJOBJ010384320">
    <property type="protein sequence ID" value="CAF5228539.1"/>
    <property type="molecule type" value="Genomic_DNA"/>
</dbReference>
<proteinExistence type="predicted"/>
<comment type="caution">
    <text evidence="1">The sequence shown here is derived from an EMBL/GenBank/DDBJ whole genome shotgun (WGS) entry which is preliminary data.</text>
</comment>
<dbReference type="Proteomes" id="UP000681720">
    <property type="component" value="Unassembled WGS sequence"/>
</dbReference>
<organism evidence="1 2">
    <name type="scientific">Rotaria magnacalcarata</name>
    <dbReference type="NCBI Taxonomy" id="392030"/>
    <lineage>
        <taxon>Eukaryota</taxon>
        <taxon>Metazoa</taxon>
        <taxon>Spiralia</taxon>
        <taxon>Gnathifera</taxon>
        <taxon>Rotifera</taxon>
        <taxon>Eurotatoria</taxon>
        <taxon>Bdelloidea</taxon>
        <taxon>Philodinida</taxon>
        <taxon>Philodinidae</taxon>
        <taxon>Rotaria</taxon>
    </lineage>
</organism>
<sequence>TNLFIILDERSSSISLINHHRQHHYSMIIVNINDERSSSISLFNDHC</sequence>
<gene>
    <name evidence="1" type="ORF">GIL414_LOCUS88201</name>
</gene>
<evidence type="ECO:0000313" key="2">
    <source>
        <dbReference type="Proteomes" id="UP000681720"/>
    </source>
</evidence>
<feature type="non-terminal residue" evidence="1">
    <location>
        <position position="1"/>
    </location>
</feature>
<name>A0A8S3KCJ4_9BILA</name>
<protein>
    <submittedName>
        <fullName evidence="1">Uncharacterized protein</fullName>
    </submittedName>
</protein>